<evidence type="ECO:0000313" key="3">
    <source>
        <dbReference type="Proteomes" id="UP000295525"/>
    </source>
</evidence>
<dbReference type="PANTHER" id="PTHR33258:SF1">
    <property type="entry name" value="TRANSPOSASE INSL FOR INSERTION SEQUENCE ELEMENT IS186A-RELATED"/>
    <property type="match status" value="1"/>
</dbReference>
<feature type="domain" description="Transposase IS4-like" evidence="1">
    <location>
        <begin position="1"/>
        <end position="83"/>
    </location>
</feature>
<organism evidence="2 3">
    <name type="scientific">Paralcaligenes ureilyticus</name>
    <dbReference type="NCBI Taxonomy" id="627131"/>
    <lineage>
        <taxon>Bacteria</taxon>
        <taxon>Pseudomonadati</taxon>
        <taxon>Pseudomonadota</taxon>
        <taxon>Betaproteobacteria</taxon>
        <taxon>Burkholderiales</taxon>
        <taxon>Alcaligenaceae</taxon>
        <taxon>Paralcaligenes</taxon>
    </lineage>
</organism>
<dbReference type="InterPro" id="IPR002559">
    <property type="entry name" value="Transposase_11"/>
</dbReference>
<evidence type="ECO:0000259" key="1">
    <source>
        <dbReference type="Pfam" id="PF01609"/>
    </source>
</evidence>
<dbReference type="GO" id="GO:0006313">
    <property type="term" value="P:DNA transposition"/>
    <property type="evidence" value="ECO:0007669"/>
    <property type="project" value="InterPro"/>
</dbReference>
<dbReference type="Pfam" id="PF01609">
    <property type="entry name" value="DDE_Tnp_1"/>
    <property type="match status" value="1"/>
</dbReference>
<sequence>MKLHTLLDLRGNIPTFIHISDGKVHDVNVLDLLPLEVPALFATDRRYLDFSRLYTLHQAGAFFVTRAKRNMKAHRLYSAPTDRVAGVIRDQLLRWTGTTVPTATPSCCDASASKHPILAKPWCF</sequence>
<protein>
    <submittedName>
        <fullName evidence="2">DDE family transposase</fullName>
    </submittedName>
</protein>
<reference evidence="2 3" key="1">
    <citation type="submission" date="2019-03" db="EMBL/GenBank/DDBJ databases">
        <title>Genomic Encyclopedia of Type Strains, Phase IV (KMG-IV): sequencing the most valuable type-strain genomes for metagenomic binning, comparative biology and taxonomic classification.</title>
        <authorList>
            <person name="Goeker M."/>
        </authorList>
    </citation>
    <scope>NUCLEOTIDE SEQUENCE [LARGE SCALE GENOMIC DNA]</scope>
    <source>
        <strain evidence="2 3">DSM 24591</strain>
    </source>
</reference>
<evidence type="ECO:0000313" key="2">
    <source>
        <dbReference type="EMBL" id="TCT09622.1"/>
    </source>
</evidence>
<proteinExistence type="predicted"/>
<accession>A0A4R3M930</accession>
<dbReference type="Proteomes" id="UP000295525">
    <property type="component" value="Unassembled WGS sequence"/>
</dbReference>
<dbReference type="PANTHER" id="PTHR33258">
    <property type="entry name" value="TRANSPOSASE INSL FOR INSERTION SEQUENCE ELEMENT IS186A-RELATED"/>
    <property type="match status" value="1"/>
</dbReference>
<comment type="caution">
    <text evidence="2">The sequence shown here is derived from an EMBL/GenBank/DDBJ whole genome shotgun (WGS) entry which is preliminary data.</text>
</comment>
<dbReference type="AlphaFoldDB" id="A0A4R3M930"/>
<dbReference type="GO" id="GO:0004803">
    <property type="term" value="F:transposase activity"/>
    <property type="evidence" value="ECO:0007669"/>
    <property type="project" value="InterPro"/>
</dbReference>
<gene>
    <name evidence="2" type="ORF">EDC26_103241</name>
</gene>
<dbReference type="EMBL" id="SMAJ01000003">
    <property type="protein sequence ID" value="TCT09622.1"/>
    <property type="molecule type" value="Genomic_DNA"/>
</dbReference>
<dbReference type="GO" id="GO:0003677">
    <property type="term" value="F:DNA binding"/>
    <property type="evidence" value="ECO:0007669"/>
    <property type="project" value="InterPro"/>
</dbReference>
<keyword evidence="3" id="KW-1185">Reference proteome</keyword>
<name>A0A4R3M930_9BURK</name>